<keyword evidence="3" id="KW-1185">Reference proteome</keyword>
<dbReference type="AlphaFoldDB" id="A0A2V0PLJ6"/>
<dbReference type="Proteomes" id="UP000247498">
    <property type="component" value="Unassembled WGS sequence"/>
</dbReference>
<organism evidence="2 3">
    <name type="scientific">Raphidocelis subcapitata</name>
    <dbReference type="NCBI Taxonomy" id="307507"/>
    <lineage>
        <taxon>Eukaryota</taxon>
        <taxon>Viridiplantae</taxon>
        <taxon>Chlorophyta</taxon>
        <taxon>core chlorophytes</taxon>
        <taxon>Chlorophyceae</taxon>
        <taxon>CS clade</taxon>
        <taxon>Sphaeropleales</taxon>
        <taxon>Selenastraceae</taxon>
        <taxon>Raphidocelis</taxon>
    </lineage>
</organism>
<proteinExistence type="predicted"/>
<reference evidence="2 3" key="1">
    <citation type="journal article" date="2018" name="Sci. Rep.">
        <title>Raphidocelis subcapitata (=Pseudokirchneriella subcapitata) provides an insight into genome evolution and environmental adaptations in the Sphaeropleales.</title>
        <authorList>
            <person name="Suzuki S."/>
            <person name="Yamaguchi H."/>
            <person name="Nakajima N."/>
            <person name="Kawachi M."/>
        </authorList>
    </citation>
    <scope>NUCLEOTIDE SEQUENCE [LARGE SCALE GENOMIC DNA]</scope>
    <source>
        <strain evidence="2 3">NIES-35</strain>
    </source>
</reference>
<gene>
    <name evidence="2" type="ORF">Rsub_13407</name>
</gene>
<dbReference type="EMBL" id="BDRX01000257">
    <property type="protein sequence ID" value="GBG00597.1"/>
    <property type="molecule type" value="Genomic_DNA"/>
</dbReference>
<dbReference type="PROSITE" id="PS51257">
    <property type="entry name" value="PROKAR_LIPOPROTEIN"/>
    <property type="match status" value="1"/>
</dbReference>
<evidence type="ECO:0000313" key="3">
    <source>
        <dbReference type="Proteomes" id="UP000247498"/>
    </source>
</evidence>
<evidence type="ECO:0000256" key="1">
    <source>
        <dbReference type="SAM" id="SignalP"/>
    </source>
</evidence>
<comment type="caution">
    <text evidence="2">The sequence shown here is derived from an EMBL/GenBank/DDBJ whole genome shotgun (WGS) entry which is preliminary data.</text>
</comment>
<feature type="chain" id="PRO_5016003528" evidence="1">
    <location>
        <begin position="24"/>
        <end position="255"/>
    </location>
</feature>
<evidence type="ECO:0000313" key="2">
    <source>
        <dbReference type="EMBL" id="GBG00597.1"/>
    </source>
</evidence>
<keyword evidence="1" id="KW-0732">Signal</keyword>
<protein>
    <submittedName>
        <fullName evidence="2">Uncharacterized protein</fullName>
    </submittedName>
</protein>
<feature type="signal peptide" evidence="1">
    <location>
        <begin position="1"/>
        <end position="23"/>
    </location>
</feature>
<name>A0A2V0PLJ6_9CHLO</name>
<dbReference type="InParanoid" id="A0A2V0PLJ6"/>
<dbReference type="OrthoDB" id="10553366at2759"/>
<sequence length="255" mass="27252">MRAACLVLCVWLALLAACAPAEGRRLLVNCGPETCGCGARNPWTKTCYGCKPCDVKELQKRAKEAADSAKRAAAKVGDVLDEARAAVSDPSGYIRKTIINGAQDFIGDQLESALAVKNVCTTNDEKDAFRAGGWTAYYGKRLWDGRLAAMAVGSIVPATSGLAINEFYSELKAQTNSVMDQLEQAASDAGDNIKEMFTSLITALIEDPTSDQAFDEPTFGMKATILHIACNNEAAGIKLPSEGYSQFAFAYKIKG</sequence>
<accession>A0A2V0PLJ6</accession>